<keyword evidence="5" id="KW-0804">Transcription</keyword>
<keyword evidence="2" id="KW-0805">Transcription regulation</keyword>
<dbReference type="Gene3D" id="1.10.1740.10">
    <property type="match status" value="1"/>
</dbReference>
<dbReference type="AlphaFoldDB" id="A0A645B6L1"/>
<gene>
    <name evidence="8" type="primary">rpoE_33</name>
    <name evidence="8" type="ORF">SDC9_107896</name>
</gene>
<evidence type="ECO:0000259" key="6">
    <source>
        <dbReference type="Pfam" id="PF04542"/>
    </source>
</evidence>
<dbReference type="GO" id="GO:0016987">
    <property type="term" value="F:sigma factor activity"/>
    <property type="evidence" value="ECO:0007669"/>
    <property type="project" value="UniProtKB-KW"/>
</dbReference>
<dbReference type="GO" id="GO:0006352">
    <property type="term" value="P:DNA-templated transcription initiation"/>
    <property type="evidence" value="ECO:0007669"/>
    <property type="project" value="InterPro"/>
</dbReference>
<proteinExistence type="inferred from homology"/>
<reference evidence="8" key="1">
    <citation type="submission" date="2019-08" db="EMBL/GenBank/DDBJ databases">
        <authorList>
            <person name="Kucharzyk K."/>
            <person name="Murdoch R.W."/>
            <person name="Higgins S."/>
            <person name="Loffler F."/>
        </authorList>
    </citation>
    <scope>NUCLEOTIDE SEQUENCE</scope>
</reference>
<evidence type="ECO:0000256" key="4">
    <source>
        <dbReference type="ARBA" id="ARBA00023125"/>
    </source>
</evidence>
<name>A0A645B6L1_9ZZZZ</name>
<dbReference type="SUPFAM" id="SSF88946">
    <property type="entry name" value="Sigma2 domain of RNA polymerase sigma factors"/>
    <property type="match status" value="1"/>
</dbReference>
<dbReference type="NCBIfam" id="TIGR02937">
    <property type="entry name" value="sigma70-ECF"/>
    <property type="match status" value="1"/>
</dbReference>
<evidence type="ECO:0000259" key="7">
    <source>
        <dbReference type="Pfam" id="PF08281"/>
    </source>
</evidence>
<dbReference type="InterPro" id="IPR014284">
    <property type="entry name" value="RNA_pol_sigma-70_dom"/>
</dbReference>
<dbReference type="InterPro" id="IPR013324">
    <property type="entry name" value="RNA_pol_sigma_r3/r4-like"/>
</dbReference>
<feature type="domain" description="RNA polymerase sigma-70 region 2" evidence="6">
    <location>
        <begin position="40"/>
        <end position="107"/>
    </location>
</feature>
<evidence type="ECO:0000256" key="2">
    <source>
        <dbReference type="ARBA" id="ARBA00023015"/>
    </source>
</evidence>
<comment type="similarity">
    <text evidence="1">Belongs to the sigma-70 factor family. ECF subfamily.</text>
</comment>
<dbReference type="PANTHER" id="PTHR43133:SF8">
    <property type="entry name" value="RNA POLYMERASE SIGMA FACTOR HI_1459-RELATED"/>
    <property type="match status" value="1"/>
</dbReference>
<evidence type="ECO:0000313" key="8">
    <source>
        <dbReference type="EMBL" id="MPM61042.1"/>
    </source>
</evidence>
<organism evidence="8">
    <name type="scientific">bioreactor metagenome</name>
    <dbReference type="NCBI Taxonomy" id="1076179"/>
    <lineage>
        <taxon>unclassified sequences</taxon>
        <taxon>metagenomes</taxon>
        <taxon>ecological metagenomes</taxon>
    </lineage>
</organism>
<dbReference type="Gene3D" id="1.10.10.10">
    <property type="entry name" value="Winged helix-like DNA-binding domain superfamily/Winged helix DNA-binding domain"/>
    <property type="match status" value="1"/>
</dbReference>
<dbReference type="InterPro" id="IPR007627">
    <property type="entry name" value="RNA_pol_sigma70_r2"/>
</dbReference>
<dbReference type="Pfam" id="PF08281">
    <property type="entry name" value="Sigma70_r4_2"/>
    <property type="match status" value="1"/>
</dbReference>
<dbReference type="InterPro" id="IPR039425">
    <property type="entry name" value="RNA_pol_sigma-70-like"/>
</dbReference>
<dbReference type="EMBL" id="VSSQ01018120">
    <property type="protein sequence ID" value="MPM61042.1"/>
    <property type="molecule type" value="Genomic_DNA"/>
</dbReference>
<sequence>MGEAMKNPGFGMTGHGYEAADDAVLAAWAGAGDERALEALFERYRKPLYAYFNRMLNRDTMSADDLFQELWIKIIRKLPEYRESGKFGAWMFRIAHNLSLEHFRRLKSRNKLGMHTVDGELPDCPGAEPEPGKVLAGKDLEIRLELLLAELPAEQREVFHLRQNGVSFKEIAEMQQCPLNTALGRMHNVMKYLQRRLVVD</sequence>
<dbReference type="PANTHER" id="PTHR43133">
    <property type="entry name" value="RNA POLYMERASE ECF-TYPE SIGMA FACTO"/>
    <property type="match status" value="1"/>
</dbReference>
<accession>A0A645B6L1</accession>
<feature type="domain" description="RNA polymerase sigma factor 70 region 4 type 2" evidence="7">
    <location>
        <begin position="143"/>
        <end position="183"/>
    </location>
</feature>
<protein>
    <submittedName>
        <fullName evidence="8">ECF RNA polymerase sigma-E factor</fullName>
    </submittedName>
</protein>
<dbReference type="SUPFAM" id="SSF88659">
    <property type="entry name" value="Sigma3 and sigma4 domains of RNA polymerase sigma factors"/>
    <property type="match status" value="1"/>
</dbReference>
<dbReference type="Pfam" id="PF04542">
    <property type="entry name" value="Sigma70_r2"/>
    <property type="match status" value="1"/>
</dbReference>
<evidence type="ECO:0000256" key="5">
    <source>
        <dbReference type="ARBA" id="ARBA00023163"/>
    </source>
</evidence>
<keyword evidence="4" id="KW-0238">DNA-binding</keyword>
<dbReference type="InterPro" id="IPR013325">
    <property type="entry name" value="RNA_pol_sigma_r2"/>
</dbReference>
<dbReference type="InterPro" id="IPR013249">
    <property type="entry name" value="RNA_pol_sigma70_r4_t2"/>
</dbReference>
<comment type="caution">
    <text evidence="8">The sequence shown here is derived from an EMBL/GenBank/DDBJ whole genome shotgun (WGS) entry which is preliminary data.</text>
</comment>
<dbReference type="GO" id="GO:0003677">
    <property type="term" value="F:DNA binding"/>
    <property type="evidence" value="ECO:0007669"/>
    <property type="project" value="UniProtKB-KW"/>
</dbReference>
<dbReference type="InterPro" id="IPR036388">
    <property type="entry name" value="WH-like_DNA-bd_sf"/>
</dbReference>
<keyword evidence="3" id="KW-0731">Sigma factor</keyword>
<evidence type="ECO:0000256" key="3">
    <source>
        <dbReference type="ARBA" id="ARBA00023082"/>
    </source>
</evidence>
<evidence type="ECO:0000256" key="1">
    <source>
        <dbReference type="ARBA" id="ARBA00010641"/>
    </source>
</evidence>